<name>A0A382IA28_9ZZZZ</name>
<sequence>MKDPDGMEHEFICSISAMEKKKTEGWTTVFSPAKNNLIGHTGDVISHTSQGWKDVLRNIKSNVPGSNIDTG</sequence>
<proteinExistence type="predicted"/>
<accession>A0A382IA28</accession>
<gene>
    <name evidence="1" type="ORF">METZ01_LOCUS249079</name>
</gene>
<dbReference type="EMBL" id="UINC01065993">
    <property type="protein sequence ID" value="SVB96225.1"/>
    <property type="molecule type" value="Genomic_DNA"/>
</dbReference>
<dbReference type="AlphaFoldDB" id="A0A382IA28"/>
<organism evidence="1">
    <name type="scientific">marine metagenome</name>
    <dbReference type="NCBI Taxonomy" id="408172"/>
    <lineage>
        <taxon>unclassified sequences</taxon>
        <taxon>metagenomes</taxon>
        <taxon>ecological metagenomes</taxon>
    </lineage>
</organism>
<reference evidence="1" key="1">
    <citation type="submission" date="2018-05" db="EMBL/GenBank/DDBJ databases">
        <authorList>
            <person name="Lanie J.A."/>
            <person name="Ng W.-L."/>
            <person name="Kazmierczak K.M."/>
            <person name="Andrzejewski T.M."/>
            <person name="Davidsen T.M."/>
            <person name="Wayne K.J."/>
            <person name="Tettelin H."/>
            <person name="Glass J.I."/>
            <person name="Rusch D."/>
            <person name="Podicherti R."/>
            <person name="Tsui H.-C.T."/>
            <person name="Winkler M.E."/>
        </authorList>
    </citation>
    <scope>NUCLEOTIDE SEQUENCE</scope>
</reference>
<protein>
    <submittedName>
        <fullName evidence="1">Uncharacterized protein</fullName>
    </submittedName>
</protein>
<evidence type="ECO:0000313" key="1">
    <source>
        <dbReference type="EMBL" id="SVB96225.1"/>
    </source>
</evidence>